<evidence type="ECO:0000259" key="3">
    <source>
        <dbReference type="PROSITE" id="PS50041"/>
    </source>
</evidence>
<dbReference type="RefSeq" id="XP_015519538.1">
    <property type="nucleotide sequence ID" value="XM_015664052.2"/>
</dbReference>
<dbReference type="Pfam" id="PF00059">
    <property type="entry name" value="Lectin_C"/>
    <property type="match status" value="1"/>
</dbReference>
<dbReference type="InterPro" id="IPR001304">
    <property type="entry name" value="C-type_lectin-like"/>
</dbReference>
<feature type="chain" id="PRO_5027089408" evidence="2">
    <location>
        <begin position="23"/>
        <end position="287"/>
    </location>
</feature>
<gene>
    <name evidence="5" type="primary">LOC107224118</name>
</gene>
<keyword evidence="4" id="KW-1185">Reference proteome</keyword>
<evidence type="ECO:0000313" key="5">
    <source>
        <dbReference type="RefSeq" id="XP_015519538.1"/>
    </source>
</evidence>
<dbReference type="SMART" id="SM00034">
    <property type="entry name" value="CLECT"/>
    <property type="match status" value="1"/>
</dbReference>
<proteinExistence type="predicted"/>
<dbReference type="InterPro" id="IPR016186">
    <property type="entry name" value="C-type_lectin-like/link_sf"/>
</dbReference>
<dbReference type="InterPro" id="IPR016187">
    <property type="entry name" value="CTDL_fold"/>
</dbReference>
<protein>
    <submittedName>
        <fullName evidence="5">Uncharacterized protein LOC107224118</fullName>
    </submittedName>
</protein>
<keyword evidence="2" id="KW-0732">Signal</keyword>
<dbReference type="CDD" id="cd00037">
    <property type="entry name" value="CLECT"/>
    <property type="match status" value="1"/>
</dbReference>
<dbReference type="GeneID" id="107224118"/>
<dbReference type="Proteomes" id="UP000829291">
    <property type="component" value="Chromosome 5"/>
</dbReference>
<dbReference type="PROSITE" id="PS50041">
    <property type="entry name" value="C_TYPE_LECTIN_2"/>
    <property type="match status" value="1"/>
</dbReference>
<dbReference type="SUPFAM" id="SSF56436">
    <property type="entry name" value="C-type lectin-like"/>
    <property type="match status" value="1"/>
</dbReference>
<feature type="domain" description="C-type lectin" evidence="3">
    <location>
        <begin position="138"/>
        <end position="247"/>
    </location>
</feature>
<sequence>MVLWMVLVLVVASRVSWTPANAQCSQISFRKDPVYALTKRCTRSTATPISRRNLEDLKSCKEFAVSKKALAFNFRPKKYASNITISDNCIALECPMELHPQSTSFVKDSRFEYYSAYGGNVAYGHGIKASCLPTLGVFRLADTPSNYSTAREKCAAWGGKLAHVVSAVRTDLLATLMTGNISTAFVGLSSQGKERLWKNEFDELLDCFDFRGWAQREPHSKRGCVALGKDRAWRVVSCYASLPSLCEILPSASPQKLSPSIACGSLSGTGSMRKQVGQSARNDTAHK</sequence>
<evidence type="ECO:0000256" key="1">
    <source>
        <dbReference type="SAM" id="MobiDB-lite"/>
    </source>
</evidence>
<reference evidence="5" key="1">
    <citation type="submission" date="2025-08" db="UniProtKB">
        <authorList>
            <consortium name="RefSeq"/>
        </authorList>
    </citation>
    <scope>IDENTIFICATION</scope>
    <source>
        <tissue evidence="5">Thorax and Abdomen</tissue>
    </source>
</reference>
<dbReference type="InParanoid" id="A0A6J0BZE7"/>
<feature type="region of interest" description="Disordered" evidence="1">
    <location>
        <begin position="268"/>
        <end position="287"/>
    </location>
</feature>
<accession>A0A6J0BZE7</accession>
<dbReference type="AlphaFoldDB" id="A0A6J0BZE7"/>
<dbReference type="OrthoDB" id="8066719at2759"/>
<dbReference type="Gene3D" id="3.10.100.10">
    <property type="entry name" value="Mannose-Binding Protein A, subunit A"/>
    <property type="match status" value="1"/>
</dbReference>
<feature type="signal peptide" evidence="2">
    <location>
        <begin position="1"/>
        <end position="22"/>
    </location>
</feature>
<name>A0A6J0BZE7_NEOLC</name>
<dbReference type="KEGG" id="nlo:107224118"/>
<organism evidence="5">
    <name type="scientific">Neodiprion lecontei</name>
    <name type="common">Redheaded pine sawfly</name>
    <dbReference type="NCBI Taxonomy" id="441921"/>
    <lineage>
        <taxon>Eukaryota</taxon>
        <taxon>Metazoa</taxon>
        <taxon>Ecdysozoa</taxon>
        <taxon>Arthropoda</taxon>
        <taxon>Hexapoda</taxon>
        <taxon>Insecta</taxon>
        <taxon>Pterygota</taxon>
        <taxon>Neoptera</taxon>
        <taxon>Endopterygota</taxon>
        <taxon>Hymenoptera</taxon>
        <taxon>Tenthredinoidea</taxon>
        <taxon>Diprionidae</taxon>
        <taxon>Diprioninae</taxon>
        <taxon>Neodiprion</taxon>
    </lineage>
</organism>
<evidence type="ECO:0000256" key="2">
    <source>
        <dbReference type="SAM" id="SignalP"/>
    </source>
</evidence>
<evidence type="ECO:0000313" key="4">
    <source>
        <dbReference type="Proteomes" id="UP000829291"/>
    </source>
</evidence>